<dbReference type="GO" id="GO:0005524">
    <property type="term" value="F:ATP binding"/>
    <property type="evidence" value="ECO:0007669"/>
    <property type="project" value="UniProtKB-KW"/>
</dbReference>
<dbReference type="Gene3D" id="3.40.50.300">
    <property type="entry name" value="P-loop containing nucleotide triphosphate hydrolases"/>
    <property type="match status" value="1"/>
</dbReference>
<dbReference type="EMBL" id="JADEYS010000001">
    <property type="protein sequence ID" value="MBE9395954.1"/>
    <property type="molecule type" value="Genomic_DNA"/>
</dbReference>
<evidence type="ECO:0000313" key="7">
    <source>
        <dbReference type="Proteomes" id="UP000640333"/>
    </source>
</evidence>
<dbReference type="CDD" id="cd03220">
    <property type="entry name" value="ABC_KpsT_Wzt"/>
    <property type="match status" value="1"/>
</dbReference>
<proteinExistence type="inferred from homology"/>
<comment type="similarity">
    <text evidence="1">Belongs to the ABC transporter superfamily.</text>
</comment>
<dbReference type="Proteomes" id="UP000640333">
    <property type="component" value="Unassembled WGS sequence"/>
</dbReference>
<sequence length="397" mass="43688">MITVDQLSKSFKLYKKPSDRLKELVMRKPYHTRHTVLNNLSFTVEDGEALAILGRNGAGKSTLLKILTGVLEPDTGTVQLSGKLTGLLELGTGFDFNLTGLQNIHTNGLLIGMSPEEIESKLEDIITFSELGHYIHEPIRTYSSGMVMRLAFSISIHAEPEIFLIDEALSVGDGHFQQKCMRKIRQFRANGGSIVFVSHDLNAVKMLCDRAIVLDKGNVVADSEPESAVNIYNQLLGTETEVEAPKLESSGYGTREALIEKATLTGVDSASQIITSGENAILTAHVNAKAPLESVTLGMMIRDRFGQDIFGTNTYHLNHPISLQAGQLVEFSFTLPMTLAPGKYTMSLALHEGSDHTRHCYHWWDNALNFEIAGIRGPQFAGVCNLSPTIQQRQTDM</sequence>
<dbReference type="InterPro" id="IPR003593">
    <property type="entry name" value="AAA+_ATPase"/>
</dbReference>
<gene>
    <name evidence="6" type="ORF">IOQ59_01630</name>
</gene>
<dbReference type="AlphaFoldDB" id="A0A8J7JY32"/>
<keyword evidence="2" id="KW-0813">Transport</keyword>
<dbReference type="InterPro" id="IPR003439">
    <property type="entry name" value="ABC_transporter-like_ATP-bd"/>
</dbReference>
<evidence type="ECO:0000256" key="4">
    <source>
        <dbReference type="ARBA" id="ARBA00022840"/>
    </source>
</evidence>
<evidence type="ECO:0000256" key="3">
    <source>
        <dbReference type="ARBA" id="ARBA00022741"/>
    </source>
</evidence>
<dbReference type="SUPFAM" id="SSF52540">
    <property type="entry name" value="P-loop containing nucleoside triphosphate hydrolases"/>
    <property type="match status" value="1"/>
</dbReference>
<keyword evidence="4 6" id="KW-0067">ATP-binding</keyword>
<dbReference type="InterPro" id="IPR029439">
    <property type="entry name" value="Wzt_C"/>
</dbReference>
<keyword evidence="3" id="KW-0547">Nucleotide-binding</keyword>
<dbReference type="Pfam" id="PF14524">
    <property type="entry name" value="Wzt_C"/>
    <property type="match status" value="1"/>
</dbReference>
<evidence type="ECO:0000313" key="6">
    <source>
        <dbReference type="EMBL" id="MBE9395954.1"/>
    </source>
</evidence>
<dbReference type="Gene3D" id="2.70.50.60">
    <property type="entry name" value="abc- transporter (atp binding component) like domain"/>
    <property type="match status" value="1"/>
</dbReference>
<accession>A0A8J7JY32</accession>
<dbReference type="PANTHER" id="PTHR46743:SF2">
    <property type="entry name" value="TEICHOIC ACIDS EXPORT ATP-BINDING PROTEIN TAGH"/>
    <property type="match status" value="1"/>
</dbReference>
<dbReference type="GO" id="GO:0140359">
    <property type="term" value="F:ABC-type transporter activity"/>
    <property type="evidence" value="ECO:0007669"/>
    <property type="project" value="InterPro"/>
</dbReference>
<name>A0A8J7JY32_9GAMM</name>
<evidence type="ECO:0000256" key="2">
    <source>
        <dbReference type="ARBA" id="ARBA00022448"/>
    </source>
</evidence>
<dbReference type="PROSITE" id="PS50893">
    <property type="entry name" value="ABC_TRANSPORTER_2"/>
    <property type="match status" value="1"/>
</dbReference>
<dbReference type="GO" id="GO:0016020">
    <property type="term" value="C:membrane"/>
    <property type="evidence" value="ECO:0007669"/>
    <property type="project" value="InterPro"/>
</dbReference>
<dbReference type="RefSeq" id="WP_193951504.1">
    <property type="nucleotide sequence ID" value="NZ_JADEYS010000001.1"/>
</dbReference>
<organism evidence="6 7">
    <name type="scientific">Pontibacterium sinense</name>
    <dbReference type="NCBI Taxonomy" id="2781979"/>
    <lineage>
        <taxon>Bacteria</taxon>
        <taxon>Pseudomonadati</taxon>
        <taxon>Pseudomonadota</taxon>
        <taxon>Gammaproteobacteria</taxon>
        <taxon>Oceanospirillales</taxon>
        <taxon>Oceanospirillaceae</taxon>
        <taxon>Pontibacterium</taxon>
    </lineage>
</organism>
<dbReference type="CDD" id="cd10147">
    <property type="entry name" value="Wzt_C-like"/>
    <property type="match status" value="1"/>
</dbReference>
<evidence type="ECO:0000259" key="5">
    <source>
        <dbReference type="PROSITE" id="PS50893"/>
    </source>
</evidence>
<dbReference type="GO" id="GO:0016887">
    <property type="term" value="F:ATP hydrolysis activity"/>
    <property type="evidence" value="ECO:0007669"/>
    <property type="project" value="InterPro"/>
</dbReference>
<protein>
    <submittedName>
        <fullName evidence="6">ABC transporter ATP-binding protein</fullName>
    </submittedName>
</protein>
<dbReference type="InterPro" id="IPR050683">
    <property type="entry name" value="Bact_Polysacc_Export_ATP-bd"/>
</dbReference>
<dbReference type="Pfam" id="PF00005">
    <property type="entry name" value="ABC_tran"/>
    <property type="match status" value="1"/>
</dbReference>
<dbReference type="SMART" id="SM00382">
    <property type="entry name" value="AAA"/>
    <property type="match status" value="1"/>
</dbReference>
<reference evidence="6" key="1">
    <citation type="submission" date="2020-10" db="EMBL/GenBank/DDBJ databases">
        <title>Bacterium isolated from coastal waters sediment.</title>
        <authorList>
            <person name="Chen R.-J."/>
            <person name="Lu D.-C."/>
            <person name="Zhu K.-L."/>
            <person name="Du Z.-J."/>
        </authorList>
    </citation>
    <scope>NUCLEOTIDE SEQUENCE</scope>
    <source>
        <strain evidence="6">N1Y112</strain>
    </source>
</reference>
<dbReference type="InterPro" id="IPR027417">
    <property type="entry name" value="P-loop_NTPase"/>
</dbReference>
<keyword evidence="7" id="KW-1185">Reference proteome</keyword>
<evidence type="ECO:0000256" key="1">
    <source>
        <dbReference type="ARBA" id="ARBA00005417"/>
    </source>
</evidence>
<dbReference type="InterPro" id="IPR015860">
    <property type="entry name" value="ABC_transpr_TagH-like"/>
</dbReference>
<comment type="caution">
    <text evidence="6">The sequence shown here is derived from an EMBL/GenBank/DDBJ whole genome shotgun (WGS) entry which is preliminary data.</text>
</comment>
<dbReference type="PANTHER" id="PTHR46743">
    <property type="entry name" value="TEICHOIC ACIDS EXPORT ATP-BINDING PROTEIN TAGH"/>
    <property type="match status" value="1"/>
</dbReference>
<feature type="domain" description="ABC transporter" evidence="5">
    <location>
        <begin position="19"/>
        <end position="241"/>
    </location>
</feature>